<evidence type="ECO:0000256" key="6">
    <source>
        <dbReference type="ARBA" id="ARBA00022723"/>
    </source>
</evidence>
<feature type="binding site" evidence="13">
    <location>
        <position position="162"/>
    </location>
    <ligand>
        <name>ATP</name>
        <dbReference type="ChEBI" id="CHEBI:30616"/>
    </ligand>
</feature>
<dbReference type="InterPro" id="IPR043519">
    <property type="entry name" value="NT_sf"/>
</dbReference>
<feature type="binding site" evidence="13">
    <location>
        <position position="223"/>
    </location>
    <ligand>
        <name>ATP</name>
        <dbReference type="ChEBI" id="CHEBI:30616"/>
    </ligand>
</feature>
<evidence type="ECO:0000313" key="20">
    <source>
        <dbReference type="Proteomes" id="UP000663879"/>
    </source>
</evidence>
<evidence type="ECO:0000259" key="16">
    <source>
        <dbReference type="Pfam" id="PF04926"/>
    </source>
</evidence>
<evidence type="ECO:0000256" key="10">
    <source>
        <dbReference type="ARBA" id="ARBA00023242"/>
    </source>
</evidence>
<evidence type="ECO:0000256" key="1">
    <source>
        <dbReference type="ARBA" id="ARBA00001936"/>
    </source>
</evidence>
<comment type="caution">
    <text evidence="19">The sequence shown here is derived from an EMBL/GenBank/DDBJ whole genome shotgun (WGS) entry which is preliminary data.</text>
</comment>
<dbReference type="GO" id="GO:0005524">
    <property type="term" value="F:ATP binding"/>
    <property type="evidence" value="ECO:0007669"/>
    <property type="project" value="UniProtKB-UniRule"/>
</dbReference>
<dbReference type="FunFam" id="3.30.460.10:FF:000002">
    <property type="entry name" value="Poly(A) polymerase alpha, putative"/>
    <property type="match status" value="1"/>
</dbReference>
<keyword evidence="8 12" id="KW-0067">ATP-binding</keyword>
<dbReference type="SUPFAM" id="SSF81301">
    <property type="entry name" value="Nucleotidyltransferase"/>
    <property type="match status" value="1"/>
</dbReference>
<feature type="domain" description="Poly(A) polymerase nucleotidyltransferase" evidence="18">
    <location>
        <begin position="16"/>
        <end position="209"/>
    </location>
</feature>
<evidence type="ECO:0000256" key="15">
    <source>
        <dbReference type="SAM" id="MobiDB-lite"/>
    </source>
</evidence>
<dbReference type="PANTHER" id="PTHR10682">
    <property type="entry name" value="POLY A POLYMERASE"/>
    <property type="match status" value="1"/>
</dbReference>
<reference evidence="19" key="1">
    <citation type="submission" date="2021-02" db="EMBL/GenBank/DDBJ databases">
        <authorList>
            <person name="Nowell W R."/>
        </authorList>
    </citation>
    <scope>NUCLEOTIDE SEQUENCE</scope>
    <source>
        <strain evidence="19">Ploen Becks lab</strain>
    </source>
</reference>
<dbReference type="PIRSF" id="PIRSF018425">
    <property type="entry name" value="PolyA_polymerase"/>
    <property type="match status" value="1"/>
</dbReference>
<dbReference type="InterPro" id="IPR014492">
    <property type="entry name" value="PolyA_polymerase"/>
</dbReference>
<feature type="compositionally biased region" description="Polar residues" evidence="15">
    <location>
        <begin position="642"/>
        <end position="660"/>
    </location>
</feature>
<dbReference type="Gene3D" id="1.10.1410.10">
    <property type="match status" value="1"/>
</dbReference>
<evidence type="ECO:0000256" key="4">
    <source>
        <dbReference type="ARBA" id="ARBA00022664"/>
    </source>
</evidence>
<dbReference type="GO" id="GO:0005634">
    <property type="term" value="C:nucleus"/>
    <property type="evidence" value="ECO:0007669"/>
    <property type="project" value="UniProtKB-SubCell"/>
</dbReference>
<dbReference type="Pfam" id="PF20750">
    <property type="entry name" value="PAP_NTPase"/>
    <property type="match status" value="1"/>
</dbReference>
<sequence>MSKPLSQQNNATKTYGVSLPLSTDYPTLKDKELTEKLDETLRKYNVFETDSELRHRMDVLHKINTLYKNWIKNISISKNMPEDVAEKVGGKVCTFGSFRLGVNSQGGDIDTLCIAPRHIDRSDFFTSFAELLKKQPEVQKLLVIEEAFVPVIKTEFDGIELDMLFARLSFSTIPDDLDLKDDSILKNLDQKCVRSLNGCRVTDEILTLVPNVETFRLTLRTIKLWAKKNGIYSNVLGYLGGVSWAMLVARVCQFYPNAAPSTLVNRFFKVFSQWIWPNSQNNINGCPVILKQMPSLEEMPPYGFPVWDPRFNPADKYHLMPIITPAYPQQNSTYNVTYSTRTIMIEEIKRAYDLCQDVFNTKIEWNQLFEAKNFFQRYKHFIVLIASTPIKDQYMDWVRLVESKIRHLILNLEKNQYISLVHVSPQGFEQVKETKDTELIESDDQSNETNESNMITIYSTLWFIGIELKQNNEVMDLNLTDIILSFKDMIYKQANKVMIACPQFDAKYVKRTRLKDYLPSNILKLEPKSSKTSRVDLNRNGSENSTNGILDQKPNGYQKPLNENHENQEENQTTLLRNESKDTLLLNRGYLSPSSDSSDSVFTFNQTGHEIQTISRQNSTNNVIIQNESSNKPEFFLESNTNGTVINQNNKRSLSPTSDLNRSKKAKEMNYSSSTQALQDHFKEQEQLLDSLPGPHSLANSISASKLVNPPPLSVVKNSIRVNIGCNKK</sequence>
<feature type="binding site" evidence="14">
    <location>
        <position position="162"/>
    </location>
    <ligand>
        <name>Mg(2+)</name>
        <dbReference type="ChEBI" id="CHEBI:18420"/>
        <label>2</label>
        <note>catalytic</note>
    </ligand>
</feature>
<dbReference type="SUPFAM" id="SSF81631">
    <property type="entry name" value="PAP/OAS1 substrate-binding domain"/>
    <property type="match status" value="1"/>
</dbReference>
<evidence type="ECO:0000259" key="17">
    <source>
        <dbReference type="Pfam" id="PF04928"/>
    </source>
</evidence>
<feature type="compositionally biased region" description="Polar residues" evidence="15">
    <location>
        <begin position="539"/>
        <end position="549"/>
    </location>
</feature>
<dbReference type="Gene3D" id="3.30.460.10">
    <property type="entry name" value="Beta Polymerase, domain 2"/>
    <property type="match status" value="1"/>
</dbReference>
<dbReference type="EC" id="2.7.7.19" evidence="12"/>
<keyword evidence="9 14" id="KW-0460">Magnesium</keyword>
<feature type="binding site" evidence="13">
    <location>
        <position position="232"/>
    </location>
    <ligand>
        <name>ATP</name>
        <dbReference type="ChEBI" id="CHEBI:30616"/>
    </ligand>
</feature>
<evidence type="ECO:0000256" key="11">
    <source>
        <dbReference type="ARBA" id="ARBA00048830"/>
    </source>
</evidence>
<feature type="binding site" evidence="14">
    <location>
        <position position="110"/>
    </location>
    <ligand>
        <name>Mg(2+)</name>
        <dbReference type="ChEBI" id="CHEBI:18420"/>
        <label>1</label>
        <note>catalytic</note>
    </ligand>
</feature>
<feature type="binding site" evidence="14">
    <location>
        <position position="108"/>
    </location>
    <ligand>
        <name>Mg(2+)</name>
        <dbReference type="ChEBI" id="CHEBI:18420"/>
        <label>1</label>
        <note>catalytic</note>
    </ligand>
</feature>
<dbReference type="InterPro" id="IPR007010">
    <property type="entry name" value="PolA_pol_RNA-bd_dom"/>
</dbReference>
<accession>A0A813U4F5</accession>
<feature type="domain" description="Poly(A) polymerase central" evidence="17">
    <location>
        <begin position="214"/>
        <end position="370"/>
    </location>
</feature>
<feature type="region of interest" description="Disordered" evidence="15">
    <location>
        <begin position="642"/>
        <end position="676"/>
    </location>
</feature>
<evidence type="ECO:0000256" key="3">
    <source>
        <dbReference type="ARBA" id="ARBA00010912"/>
    </source>
</evidence>
<evidence type="ECO:0000259" key="18">
    <source>
        <dbReference type="Pfam" id="PF20750"/>
    </source>
</evidence>
<feature type="binding site" evidence="14">
    <location>
        <position position="110"/>
    </location>
    <ligand>
        <name>Mg(2+)</name>
        <dbReference type="ChEBI" id="CHEBI:18420"/>
        <label>2</label>
        <note>catalytic</note>
    </ligand>
</feature>
<proteinExistence type="inferred from homology"/>
<dbReference type="SUPFAM" id="SSF55003">
    <property type="entry name" value="PAP/Archaeal CCA-adding enzyme, C-terminal domain"/>
    <property type="match status" value="1"/>
</dbReference>
<dbReference type="FunFam" id="1.10.1410.10:FF:000001">
    <property type="entry name" value="Putative poly(A) polymerase gamma"/>
    <property type="match status" value="1"/>
</dbReference>
<protein>
    <recommendedName>
        <fullName evidence="12">Poly(A) polymerase</fullName>
        <ecNumber evidence="12">2.7.7.19</ecNumber>
    </recommendedName>
</protein>
<evidence type="ECO:0000256" key="13">
    <source>
        <dbReference type="PIRSR" id="PIRSR018425-1"/>
    </source>
</evidence>
<evidence type="ECO:0000256" key="12">
    <source>
        <dbReference type="PIRNR" id="PIRNR018425"/>
    </source>
</evidence>
<dbReference type="Proteomes" id="UP000663879">
    <property type="component" value="Unassembled WGS sequence"/>
</dbReference>
<feature type="region of interest" description="Disordered" evidence="15">
    <location>
        <begin position="529"/>
        <end position="579"/>
    </location>
</feature>
<keyword evidence="6 14" id="KW-0479">Metal-binding</keyword>
<gene>
    <name evidence="19" type="ORF">OXX778_LOCUS7546</name>
</gene>
<dbReference type="GO" id="GO:0006397">
    <property type="term" value="P:mRNA processing"/>
    <property type="evidence" value="ECO:0007669"/>
    <property type="project" value="UniProtKB-KW"/>
</dbReference>
<dbReference type="GO" id="GO:0031123">
    <property type="term" value="P:RNA 3'-end processing"/>
    <property type="evidence" value="ECO:0007669"/>
    <property type="project" value="InterPro"/>
</dbReference>
<evidence type="ECO:0000256" key="7">
    <source>
        <dbReference type="ARBA" id="ARBA00022741"/>
    </source>
</evidence>
<evidence type="ECO:0000313" key="19">
    <source>
        <dbReference type="EMBL" id="CAF0822558.1"/>
    </source>
</evidence>
<dbReference type="GO" id="GO:0046872">
    <property type="term" value="F:metal ion binding"/>
    <property type="evidence" value="ECO:0007669"/>
    <property type="project" value="UniProtKB-KW"/>
</dbReference>
<dbReference type="Pfam" id="PF04926">
    <property type="entry name" value="PAP_RNA-bind"/>
    <property type="match status" value="1"/>
</dbReference>
<keyword evidence="4 12" id="KW-0507">mRNA processing</keyword>
<feature type="binding site" evidence="13">
    <location>
        <begin position="108"/>
        <end position="110"/>
    </location>
    <ligand>
        <name>ATP</name>
        <dbReference type="ChEBI" id="CHEBI:30616"/>
    </ligand>
</feature>
<dbReference type="InterPro" id="IPR011068">
    <property type="entry name" value="NuclTrfase_I-like_C"/>
</dbReference>
<evidence type="ECO:0000256" key="8">
    <source>
        <dbReference type="ARBA" id="ARBA00022840"/>
    </source>
</evidence>
<name>A0A813U4F5_9BILA</name>
<dbReference type="InterPro" id="IPR048840">
    <property type="entry name" value="PolA_pol_NTPase"/>
</dbReference>
<comment type="function">
    <text evidence="12">Polymerase that creates the 3'-poly(A) tail of mRNA's.</text>
</comment>
<feature type="binding site" evidence="13">
    <location>
        <begin position="95"/>
        <end position="97"/>
    </location>
    <ligand>
        <name>ATP</name>
        <dbReference type="ChEBI" id="CHEBI:30616"/>
    </ligand>
</feature>
<dbReference type="OrthoDB" id="412748at2759"/>
<comment type="similarity">
    <text evidence="3 12">Belongs to the poly(A) polymerase family.</text>
</comment>
<dbReference type="GO" id="GO:1990817">
    <property type="term" value="F:poly(A) RNA polymerase activity"/>
    <property type="evidence" value="ECO:0007669"/>
    <property type="project" value="UniProtKB-UniRule"/>
</dbReference>
<feature type="domain" description="Poly(A) polymerase RNA-binding" evidence="16">
    <location>
        <begin position="373"/>
        <end position="520"/>
    </location>
</feature>
<evidence type="ECO:0000256" key="9">
    <source>
        <dbReference type="ARBA" id="ARBA00022842"/>
    </source>
</evidence>
<dbReference type="EMBL" id="CAJNOC010000969">
    <property type="protein sequence ID" value="CAF0822558.1"/>
    <property type="molecule type" value="Genomic_DNA"/>
</dbReference>
<dbReference type="PANTHER" id="PTHR10682:SF10">
    <property type="entry name" value="POLYNUCLEOTIDE ADENYLYLTRANSFERASE"/>
    <property type="match status" value="1"/>
</dbReference>
<dbReference type="Pfam" id="PF04928">
    <property type="entry name" value="PAP_central"/>
    <property type="match status" value="1"/>
</dbReference>
<dbReference type="CDD" id="cd05402">
    <property type="entry name" value="NT_PAP_TUTase"/>
    <property type="match status" value="1"/>
</dbReference>
<comment type="subcellular location">
    <subcellularLocation>
        <location evidence="2 12">Nucleus</location>
    </subcellularLocation>
</comment>
<keyword evidence="7 12" id="KW-0547">Nucleotide-binding</keyword>
<comment type="catalytic activity">
    <reaction evidence="11 12">
        <text>RNA(n) + ATP = RNA(n)-3'-adenine ribonucleotide + diphosphate</text>
        <dbReference type="Rhea" id="RHEA:11332"/>
        <dbReference type="Rhea" id="RHEA-COMP:14527"/>
        <dbReference type="Rhea" id="RHEA-COMP:17347"/>
        <dbReference type="ChEBI" id="CHEBI:30616"/>
        <dbReference type="ChEBI" id="CHEBI:33019"/>
        <dbReference type="ChEBI" id="CHEBI:140395"/>
        <dbReference type="ChEBI" id="CHEBI:173115"/>
        <dbReference type="EC" id="2.7.7.19"/>
    </reaction>
</comment>
<dbReference type="GO" id="GO:0003723">
    <property type="term" value="F:RNA binding"/>
    <property type="evidence" value="ECO:0007669"/>
    <property type="project" value="UniProtKB-UniRule"/>
</dbReference>
<comment type="cofactor">
    <cofactor evidence="1">
        <name>Mn(2+)</name>
        <dbReference type="ChEBI" id="CHEBI:29035"/>
    </cofactor>
</comment>
<evidence type="ECO:0000256" key="2">
    <source>
        <dbReference type="ARBA" id="ARBA00004123"/>
    </source>
</evidence>
<keyword evidence="20" id="KW-1185">Reference proteome</keyword>
<organism evidence="19 20">
    <name type="scientific">Brachionus calyciflorus</name>
    <dbReference type="NCBI Taxonomy" id="104777"/>
    <lineage>
        <taxon>Eukaryota</taxon>
        <taxon>Metazoa</taxon>
        <taxon>Spiralia</taxon>
        <taxon>Gnathifera</taxon>
        <taxon>Rotifera</taxon>
        <taxon>Eurotatoria</taxon>
        <taxon>Monogononta</taxon>
        <taxon>Pseudotrocha</taxon>
        <taxon>Ploima</taxon>
        <taxon>Brachionidae</taxon>
        <taxon>Brachionus</taxon>
    </lineage>
</organism>
<feature type="binding site" evidence="13">
    <location>
        <begin position="241"/>
        <end position="242"/>
    </location>
    <ligand>
        <name>ATP</name>
        <dbReference type="ChEBI" id="CHEBI:30616"/>
    </ligand>
</feature>
<feature type="binding site" evidence="14">
    <location>
        <position position="108"/>
    </location>
    <ligand>
        <name>Mg(2+)</name>
        <dbReference type="ChEBI" id="CHEBI:18420"/>
        <label>2</label>
        <note>catalytic</note>
    </ligand>
</feature>
<keyword evidence="10 12" id="KW-0539">Nucleus</keyword>
<dbReference type="Gene3D" id="3.30.70.590">
    <property type="entry name" value="Poly(A) polymerase predicted RNA binding domain"/>
    <property type="match status" value="1"/>
</dbReference>
<keyword evidence="5 12" id="KW-0808">Transferase</keyword>
<dbReference type="InterPro" id="IPR007012">
    <property type="entry name" value="PolA_pol_cen_dom"/>
</dbReference>
<evidence type="ECO:0000256" key="14">
    <source>
        <dbReference type="PIRSR" id="PIRSR018425-2"/>
    </source>
</evidence>
<comment type="cofactor">
    <cofactor evidence="14">
        <name>Mg(2+)</name>
        <dbReference type="ChEBI" id="CHEBI:18420"/>
    </cofactor>
    <text evidence="14">Binds 2 magnesium ions. Also active with manganese.</text>
</comment>
<evidence type="ECO:0000256" key="5">
    <source>
        <dbReference type="ARBA" id="ARBA00022679"/>
    </source>
</evidence>
<dbReference type="AlphaFoldDB" id="A0A813U4F5"/>